<dbReference type="InterPro" id="IPR029060">
    <property type="entry name" value="PIN-like_dom_sf"/>
</dbReference>
<dbReference type="Gene3D" id="3.40.50.1010">
    <property type="entry name" value="5'-nuclease"/>
    <property type="match status" value="1"/>
</dbReference>
<dbReference type="KEGG" id="cprv:CYPRO_1222"/>
<organism evidence="2 3">
    <name type="scientific">Cyclonatronum proteinivorum</name>
    <dbReference type="NCBI Taxonomy" id="1457365"/>
    <lineage>
        <taxon>Bacteria</taxon>
        <taxon>Pseudomonadati</taxon>
        <taxon>Balneolota</taxon>
        <taxon>Balneolia</taxon>
        <taxon>Balneolales</taxon>
        <taxon>Cyclonatronaceae</taxon>
        <taxon>Cyclonatronum</taxon>
    </lineage>
</organism>
<accession>A0A345UJ33</accession>
<evidence type="ECO:0000259" key="1">
    <source>
        <dbReference type="Pfam" id="PF01850"/>
    </source>
</evidence>
<gene>
    <name evidence="2" type="ORF">CYPRO_1222</name>
</gene>
<dbReference type="InterPro" id="IPR002716">
    <property type="entry name" value="PIN_dom"/>
</dbReference>
<dbReference type="AlphaFoldDB" id="A0A345UJ33"/>
<dbReference type="EMBL" id="CP027806">
    <property type="protein sequence ID" value="AXJ00485.1"/>
    <property type="molecule type" value="Genomic_DNA"/>
</dbReference>
<proteinExistence type="predicted"/>
<evidence type="ECO:0000313" key="2">
    <source>
        <dbReference type="EMBL" id="AXJ00485.1"/>
    </source>
</evidence>
<sequence>MARKGRSTIIPLRYILVDAGPLIALFDRDDSYHQLVLDYIKTFNGKLITTWPVLTEALHMLGFHVNAQLDLLTWVERNGVQIYEMSSDVIPDIKTYFDKYRNIEADLADISLLVAADQMNVTQILTIDRDFNIYRMPDGEYLHNVLQY</sequence>
<dbReference type="OrthoDB" id="196926at2"/>
<feature type="domain" description="PIN" evidence="1">
    <location>
        <begin position="15"/>
        <end position="132"/>
    </location>
</feature>
<protein>
    <recommendedName>
        <fullName evidence="1">PIN domain-containing protein</fullName>
    </recommendedName>
</protein>
<evidence type="ECO:0000313" key="3">
    <source>
        <dbReference type="Proteomes" id="UP000254808"/>
    </source>
</evidence>
<dbReference type="RefSeq" id="WP_114983763.1">
    <property type="nucleotide sequence ID" value="NZ_CP027806.1"/>
</dbReference>
<keyword evidence="3" id="KW-1185">Reference proteome</keyword>
<name>A0A345UJ33_9BACT</name>
<dbReference type="SUPFAM" id="SSF88723">
    <property type="entry name" value="PIN domain-like"/>
    <property type="match status" value="1"/>
</dbReference>
<reference evidence="2 3" key="1">
    <citation type="submission" date="2018-03" db="EMBL/GenBank/DDBJ databases">
        <title>Phenotypic and genomic properties of Cyclonatronum proteinivorum gen. nov., sp. nov., a haloalkaliphilic bacteroidete from soda lakes possessing Na+-translocating rhodopsin.</title>
        <authorList>
            <person name="Toshchakov S.V."/>
            <person name="Korzhenkov A."/>
            <person name="Samarov N.I."/>
            <person name="Kublanov I.V."/>
            <person name="Muntyan M.S."/>
            <person name="Sorokin D.Y."/>
        </authorList>
    </citation>
    <scope>NUCLEOTIDE SEQUENCE [LARGE SCALE GENOMIC DNA]</scope>
    <source>
        <strain evidence="2 3">Omega</strain>
    </source>
</reference>
<dbReference type="Pfam" id="PF01850">
    <property type="entry name" value="PIN"/>
    <property type="match status" value="1"/>
</dbReference>
<dbReference type="Proteomes" id="UP000254808">
    <property type="component" value="Chromosome"/>
</dbReference>